<comment type="caution">
    <text evidence="1">The sequence shown here is derived from an EMBL/GenBank/DDBJ whole genome shotgun (WGS) entry which is preliminary data.</text>
</comment>
<evidence type="ECO:0000313" key="1">
    <source>
        <dbReference type="EMBL" id="RRT76827.1"/>
    </source>
</evidence>
<evidence type="ECO:0000313" key="2">
    <source>
        <dbReference type="Proteomes" id="UP000287651"/>
    </source>
</evidence>
<accession>A0A427AKM7</accession>
<sequence length="170" mass="18958">MDITNSERLHIKDNGPLQTEVPTSACKTHSYLQAKIDHKANQTRDVKPTASSLLAVQVENVQHCILPTSFLGRALLHNPKSLTFGYLDEKRIDTDLMKFLGLCPSALSWYLEFASAFFTSSLHESKGSMTPRKSHLCSTMALPSPWSYYPLLCICIHSFAIGRSVFVALL</sequence>
<proteinExistence type="predicted"/>
<protein>
    <submittedName>
        <fullName evidence="1">Uncharacterized protein</fullName>
    </submittedName>
</protein>
<reference evidence="1 2" key="1">
    <citation type="journal article" date="2014" name="Agronomy (Basel)">
        <title>A Draft Genome Sequence for Ensete ventricosum, the Drought-Tolerant Tree Against Hunger.</title>
        <authorList>
            <person name="Harrison J."/>
            <person name="Moore K.A."/>
            <person name="Paszkiewicz K."/>
            <person name="Jones T."/>
            <person name="Grant M."/>
            <person name="Ambacheew D."/>
            <person name="Muzemil S."/>
            <person name="Studholme D.J."/>
        </authorList>
    </citation>
    <scope>NUCLEOTIDE SEQUENCE [LARGE SCALE GENOMIC DNA]</scope>
</reference>
<dbReference type="Proteomes" id="UP000287651">
    <property type="component" value="Unassembled WGS sequence"/>
</dbReference>
<dbReference type="EMBL" id="AMZH03002087">
    <property type="protein sequence ID" value="RRT76827.1"/>
    <property type="molecule type" value="Genomic_DNA"/>
</dbReference>
<name>A0A427AKM7_ENSVE</name>
<dbReference type="AlphaFoldDB" id="A0A427AKM7"/>
<organism evidence="1 2">
    <name type="scientific">Ensete ventricosum</name>
    <name type="common">Abyssinian banana</name>
    <name type="synonym">Musa ensete</name>
    <dbReference type="NCBI Taxonomy" id="4639"/>
    <lineage>
        <taxon>Eukaryota</taxon>
        <taxon>Viridiplantae</taxon>
        <taxon>Streptophyta</taxon>
        <taxon>Embryophyta</taxon>
        <taxon>Tracheophyta</taxon>
        <taxon>Spermatophyta</taxon>
        <taxon>Magnoliopsida</taxon>
        <taxon>Liliopsida</taxon>
        <taxon>Zingiberales</taxon>
        <taxon>Musaceae</taxon>
        <taxon>Ensete</taxon>
    </lineage>
</organism>
<gene>
    <name evidence="1" type="ORF">B296_00029584</name>
</gene>